<dbReference type="EMBL" id="JAZDRO010000001">
    <property type="protein sequence ID" value="MEE2565229.1"/>
    <property type="molecule type" value="Genomic_DNA"/>
</dbReference>
<keyword evidence="1 4" id="KW-0808">Transferase</keyword>
<dbReference type="GO" id="GO:0016746">
    <property type="term" value="F:acyltransferase activity"/>
    <property type="evidence" value="ECO:0007669"/>
    <property type="project" value="UniProtKB-KW"/>
</dbReference>
<protein>
    <submittedName>
        <fullName evidence="4">GNAT family N-acetyltransferase</fullName>
        <ecNumber evidence="4">2.3.1.-</ecNumber>
    </submittedName>
</protein>
<dbReference type="PROSITE" id="PS51186">
    <property type="entry name" value="GNAT"/>
    <property type="match status" value="1"/>
</dbReference>
<dbReference type="InterPro" id="IPR000182">
    <property type="entry name" value="GNAT_dom"/>
</dbReference>
<feature type="domain" description="N-acetyltransferase" evidence="3">
    <location>
        <begin position="32"/>
        <end position="178"/>
    </location>
</feature>
<dbReference type="CDD" id="cd04301">
    <property type="entry name" value="NAT_SF"/>
    <property type="match status" value="1"/>
</dbReference>
<comment type="caution">
    <text evidence="4">The sequence shown here is derived from an EMBL/GenBank/DDBJ whole genome shotgun (WGS) entry which is preliminary data.</text>
</comment>
<dbReference type="InterPro" id="IPR050680">
    <property type="entry name" value="YpeA/RimI_acetyltransf"/>
</dbReference>
<dbReference type="SUPFAM" id="SSF55729">
    <property type="entry name" value="Acyl-CoA N-acyltransferases (Nat)"/>
    <property type="match status" value="1"/>
</dbReference>
<proteinExistence type="predicted"/>
<gene>
    <name evidence="4" type="ORF">V0U35_00940</name>
</gene>
<evidence type="ECO:0000313" key="5">
    <source>
        <dbReference type="Proteomes" id="UP001310692"/>
    </source>
</evidence>
<dbReference type="EC" id="2.3.1.-" evidence="4"/>
<keyword evidence="2 4" id="KW-0012">Acyltransferase</keyword>
<dbReference type="Proteomes" id="UP001310692">
    <property type="component" value="Unassembled WGS sequence"/>
</dbReference>
<dbReference type="InterPro" id="IPR016181">
    <property type="entry name" value="Acyl_CoA_acyltransferase"/>
</dbReference>
<keyword evidence="5" id="KW-1185">Reference proteome</keyword>
<dbReference type="RefSeq" id="WP_330194767.1">
    <property type="nucleotide sequence ID" value="NZ_JAZDRO010000001.1"/>
</dbReference>
<evidence type="ECO:0000256" key="1">
    <source>
        <dbReference type="ARBA" id="ARBA00022679"/>
    </source>
</evidence>
<name>A0ABU7LUK1_9PROT</name>
<evidence type="ECO:0000313" key="4">
    <source>
        <dbReference type="EMBL" id="MEE2565229.1"/>
    </source>
</evidence>
<evidence type="ECO:0000256" key="2">
    <source>
        <dbReference type="ARBA" id="ARBA00023315"/>
    </source>
</evidence>
<organism evidence="4 5">
    <name type="scientific">Hyphobacterium marinum</name>
    <dbReference type="NCBI Taxonomy" id="3116574"/>
    <lineage>
        <taxon>Bacteria</taxon>
        <taxon>Pseudomonadati</taxon>
        <taxon>Pseudomonadota</taxon>
        <taxon>Alphaproteobacteria</taxon>
        <taxon>Maricaulales</taxon>
        <taxon>Maricaulaceae</taxon>
        <taxon>Hyphobacterium</taxon>
    </lineage>
</organism>
<dbReference type="PANTHER" id="PTHR43420">
    <property type="entry name" value="ACETYLTRANSFERASE"/>
    <property type="match status" value="1"/>
</dbReference>
<reference evidence="4 5" key="1">
    <citation type="submission" date="2024-01" db="EMBL/GenBank/DDBJ databases">
        <title>Hyphobacterium bacterium isolated from marine sediment.</title>
        <authorList>
            <person name="Zhao S."/>
        </authorList>
    </citation>
    <scope>NUCLEOTIDE SEQUENCE [LARGE SCALE GENOMIC DNA]</scope>
    <source>
        <strain evidence="4 5">Y60-23</strain>
    </source>
</reference>
<dbReference type="Pfam" id="PF00583">
    <property type="entry name" value="Acetyltransf_1"/>
    <property type="match status" value="1"/>
</dbReference>
<dbReference type="Gene3D" id="3.40.630.30">
    <property type="match status" value="1"/>
</dbReference>
<dbReference type="PANTHER" id="PTHR43420:SF44">
    <property type="entry name" value="ACETYLTRANSFERASE YPEA"/>
    <property type="match status" value="1"/>
</dbReference>
<sequence length="186" mass="20157">MKQFSAPVSRLFAECGRVMVARSPEAEPDLTLALATASPDDLDVIDAIETAAFDRDRFPRRNLSRMLTGGRTRFLLARLGDAPAAYAAISLKRGSRVARLYSLAVTPEARGKGVAAALLEGAQHLGAEAGCTVLRLEVRASNTAARGLYERENFRLRGRRNAYYEDGEAALLYERAISGTVKESAP</sequence>
<accession>A0ABU7LUK1</accession>
<evidence type="ECO:0000259" key="3">
    <source>
        <dbReference type="PROSITE" id="PS51186"/>
    </source>
</evidence>